<feature type="transmembrane region" description="Helical" evidence="5">
    <location>
        <begin position="158"/>
        <end position="178"/>
    </location>
</feature>
<dbReference type="GO" id="GO:0016020">
    <property type="term" value="C:membrane"/>
    <property type="evidence" value="ECO:0007669"/>
    <property type="project" value="UniProtKB-SubCell"/>
</dbReference>
<name>A0A9N8DHF8_9STRA</name>
<dbReference type="AlphaFoldDB" id="A0A9N8DHF8"/>
<keyword evidence="3 5" id="KW-1133">Transmembrane helix</keyword>
<reference evidence="6" key="1">
    <citation type="submission" date="2020-06" db="EMBL/GenBank/DDBJ databases">
        <authorList>
            <consortium name="Plant Systems Biology data submission"/>
        </authorList>
    </citation>
    <scope>NUCLEOTIDE SEQUENCE</scope>
    <source>
        <strain evidence="6">D6</strain>
    </source>
</reference>
<protein>
    <submittedName>
        <fullName evidence="6">Nitrate/nitrite transporter NarU</fullName>
    </submittedName>
</protein>
<accession>A0A9N8DHF8</accession>
<keyword evidence="7" id="KW-1185">Reference proteome</keyword>
<feature type="transmembrane region" description="Helical" evidence="5">
    <location>
        <begin position="264"/>
        <end position="282"/>
    </location>
</feature>
<dbReference type="Gene3D" id="1.20.1250.20">
    <property type="entry name" value="MFS general substrate transporter like domains"/>
    <property type="match status" value="2"/>
</dbReference>
<dbReference type="InterPro" id="IPR044772">
    <property type="entry name" value="NO3_transporter"/>
</dbReference>
<feature type="transmembrane region" description="Helical" evidence="5">
    <location>
        <begin position="479"/>
        <end position="503"/>
    </location>
</feature>
<evidence type="ECO:0000256" key="4">
    <source>
        <dbReference type="ARBA" id="ARBA00023136"/>
    </source>
</evidence>
<proteinExistence type="predicted"/>
<evidence type="ECO:0000256" key="1">
    <source>
        <dbReference type="ARBA" id="ARBA00004141"/>
    </source>
</evidence>
<evidence type="ECO:0000313" key="6">
    <source>
        <dbReference type="EMBL" id="CAB9500804.1"/>
    </source>
</evidence>
<feature type="transmembrane region" description="Helical" evidence="5">
    <location>
        <begin position="184"/>
        <end position="202"/>
    </location>
</feature>
<dbReference type="SUPFAM" id="SSF103473">
    <property type="entry name" value="MFS general substrate transporter"/>
    <property type="match status" value="1"/>
</dbReference>
<comment type="caution">
    <text evidence="6">The sequence shown here is derived from an EMBL/GenBank/DDBJ whole genome shotgun (WGS) entry which is preliminary data.</text>
</comment>
<keyword evidence="4 5" id="KW-0472">Membrane</keyword>
<evidence type="ECO:0000256" key="2">
    <source>
        <dbReference type="ARBA" id="ARBA00022692"/>
    </source>
</evidence>
<feature type="transmembrane region" description="Helical" evidence="5">
    <location>
        <begin position="222"/>
        <end position="244"/>
    </location>
</feature>
<keyword evidence="2 5" id="KW-0812">Transmembrane</keyword>
<evidence type="ECO:0000313" key="7">
    <source>
        <dbReference type="Proteomes" id="UP001153069"/>
    </source>
</evidence>
<gene>
    <name evidence="6" type="ORF">SEMRO_92_G048180.1</name>
</gene>
<sequence length="613" mass="66977">MYTADTMSSSALFDPLNTSGTGIDESNNKDVERSGLASIEESAGWHRKVKSKLASWDPENEEQWENGHGGHIATRNLLMSIPNISVGFGVWVIWTIVSKSILEVHTADPTLYAFEDWGSPQGDEYKRLVSLLPSVAGLSGATLRVCNTFMTHIVGGRIPNGQNSILLMVPTIMIAWALNSTDTSFSVLLVAAWFTGVGGGAFSSSNNNISTLFPKSQQGYALGFNAGIGNFGVSLTQLFVPLCIGTSFGNQPLAPGLEVWPNHAGWVWWPVALLAAIGTYMWMSDLPEHGNHKGNNELWNTIYFYCLHAQGLLGGAVGVLFLIATRNSAFFYTSEAVQIAHKFLAVLLTCVAEHLILWYVSPPIVREGVRKQGEMFRDKHTWIMTFIYIMSFSCFIGYAATFPKLIEFAYGKAREWGCTDRQGVFTVGGAEDDCLDHGGTWTKEVIDNPDAPNPFSYAWIGAGVGSLIRPVGGMAADAWGGANCTMVLTLWLAAASMWLGSLLKRTITLDHPEDTFALFVFLSLNVFVSAGGINGTSFRTIGVLYDTKLAGPVLGWSSAMGSYGAYIFPELFDIAIESNSPEKTFYGLACYYLICAGLNWWYYVRPQAERRGV</sequence>
<dbReference type="PANTHER" id="PTHR23515">
    <property type="entry name" value="HIGH-AFFINITY NITRATE TRANSPORTER 2.3"/>
    <property type="match status" value="1"/>
</dbReference>
<evidence type="ECO:0000256" key="3">
    <source>
        <dbReference type="ARBA" id="ARBA00022989"/>
    </source>
</evidence>
<comment type="subcellular location">
    <subcellularLocation>
        <location evidence="1">Membrane</location>
        <topology evidence="1">Multi-pass membrane protein</topology>
    </subcellularLocation>
</comment>
<dbReference type="GO" id="GO:0015112">
    <property type="term" value="F:nitrate transmembrane transporter activity"/>
    <property type="evidence" value="ECO:0007669"/>
    <property type="project" value="InterPro"/>
</dbReference>
<feature type="transmembrane region" description="Helical" evidence="5">
    <location>
        <begin position="553"/>
        <end position="572"/>
    </location>
</feature>
<feature type="transmembrane region" description="Helical" evidence="5">
    <location>
        <begin position="515"/>
        <end position="533"/>
    </location>
</feature>
<feature type="transmembrane region" description="Helical" evidence="5">
    <location>
        <begin position="343"/>
        <end position="360"/>
    </location>
</feature>
<dbReference type="Proteomes" id="UP001153069">
    <property type="component" value="Unassembled WGS sequence"/>
</dbReference>
<feature type="transmembrane region" description="Helical" evidence="5">
    <location>
        <begin position="381"/>
        <end position="400"/>
    </location>
</feature>
<evidence type="ECO:0000256" key="5">
    <source>
        <dbReference type="SAM" id="Phobius"/>
    </source>
</evidence>
<feature type="transmembrane region" description="Helical" evidence="5">
    <location>
        <begin position="302"/>
        <end position="323"/>
    </location>
</feature>
<dbReference type="InterPro" id="IPR036259">
    <property type="entry name" value="MFS_trans_sf"/>
</dbReference>
<organism evidence="6 7">
    <name type="scientific">Seminavis robusta</name>
    <dbReference type="NCBI Taxonomy" id="568900"/>
    <lineage>
        <taxon>Eukaryota</taxon>
        <taxon>Sar</taxon>
        <taxon>Stramenopiles</taxon>
        <taxon>Ochrophyta</taxon>
        <taxon>Bacillariophyta</taxon>
        <taxon>Bacillariophyceae</taxon>
        <taxon>Bacillariophycidae</taxon>
        <taxon>Naviculales</taxon>
        <taxon>Naviculaceae</taxon>
        <taxon>Seminavis</taxon>
    </lineage>
</organism>
<feature type="transmembrane region" description="Helical" evidence="5">
    <location>
        <begin position="584"/>
        <end position="603"/>
    </location>
</feature>
<dbReference type="EMBL" id="CAICTM010000091">
    <property type="protein sequence ID" value="CAB9500804.1"/>
    <property type="molecule type" value="Genomic_DNA"/>
</dbReference>
<feature type="transmembrane region" description="Helical" evidence="5">
    <location>
        <begin position="77"/>
        <end position="97"/>
    </location>
</feature>
<dbReference type="OrthoDB" id="39036at2759"/>